<dbReference type="InterPro" id="IPR044299">
    <property type="entry name" value="GIS3/ZFP5/ZFP6"/>
</dbReference>
<feature type="region of interest" description="Disordered" evidence="2">
    <location>
        <begin position="77"/>
        <end position="115"/>
    </location>
</feature>
<dbReference type="PANTHER" id="PTHR46353">
    <property type="entry name" value="ZINC FINGER PROTEIN 5"/>
    <property type="match status" value="1"/>
</dbReference>
<dbReference type="PANTHER" id="PTHR46353:SF9">
    <property type="entry name" value="ZINC FINGER PROTEIN GIS3"/>
    <property type="match status" value="1"/>
</dbReference>
<feature type="domain" description="C2H2-type" evidence="3">
    <location>
        <begin position="119"/>
        <end position="146"/>
    </location>
</feature>
<dbReference type="AlphaFoldDB" id="A0A396JYU9"/>
<feature type="compositionally biased region" description="Low complexity" evidence="2">
    <location>
        <begin position="80"/>
        <end position="104"/>
    </location>
</feature>
<keyword evidence="1" id="KW-0479">Metal-binding</keyword>
<dbReference type="SUPFAM" id="SSF57667">
    <property type="entry name" value="beta-beta-alpha zinc fingers"/>
    <property type="match status" value="1"/>
</dbReference>
<evidence type="ECO:0000256" key="1">
    <source>
        <dbReference type="PROSITE-ProRule" id="PRU00042"/>
    </source>
</evidence>
<dbReference type="PROSITE" id="PS00028">
    <property type="entry name" value="ZINC_FINGER_C2H2_1"/>
    <property type="match status" value="1"/>
</dbReference>
<gene>
    <name evidence="4" type="ORF">MtrunA17_Chr1g0209561</name>
</gene>
<dbReference type="FunFam" id="3.30.160.60:FF:002829">
    <property type="entry name" value="Zinc finger protein 6"/>
    <property type="match status" value="1"/>
</dbReference>
<sequence length="317" mass="34290">MQQILNINTLSVALLVSHFHNSFFITTHKPFNSIQIQTTSMDNNHHDHYNTKTTNPTSQTHLKLFGFSFHEDETMHDIQDSTTTTTKTTSSSTSTSPSRSPDSSGINETFPPSSGERKYECQYCCREFANSQALGGHQNAHKKERQQLKRAQLQANRNAAVSFVRNPIISAFAPPQHLLAPPGSMMVPASPSSWVYVPPRSAPPPFHVSVSHGCVFPSGNGNTMMSSSSSNNNSNMVKPVGAGMFPCVGVVGDSTSTLSTMQVQARAHHGPCLSRFSKGDSGPNFDDALGLDLHLSLAPAANRSRGSAQLGYSRCSP</sequence>
<dbReference type="Proteomes" id="UP000265566">
    <property type="component" value="Chromosome 1"/>
</dbReference>
<proteinExistence type="predicted"/>
<dbReference type="Gene3D" id="3.30.160.60">
    <property type="entry name" value="Classic Zinc Finger"/>
    <property type="match status" value="1"/>
</dbReference>
<reference evidence="4" key="1">
    <citation type="journal article" date="2018" name="Nat. Plants">
        <title>Whole-genome landscape of Medicago truncatula symbiotic genes.</title>
        <authorList>
            <person name="Pecrix Y."/>
            <person name="Gamas P."/>
            <person name="Carrere S."/>
        </authorList>
    </citation>
    <scope>NUCLEOTIDE SEQUENCE</scope>
    <source>
        <tissue evidence="4">Leaves</tissue>
    </source>
</reference>
<evidence type="ECO:0000313" key="4">
    <source>
        <dbReference type="EMBL" id="RHN82404.1"/>
    </source>
</evidence>
<evidence type="ECO:0000259" key="3">
    <source>
        <dbReference type="PROSITE" id="PS50157"/>
    </source>
</evidence>
<comment type="caution">
    <text evidence="4">The sequence shown here is derived from an EMBL/GenBank/DDBJ whole genome shotgun (WGS) entry which is preliminary data.</text>
</comment>
<organism evidence="4">
    <name type="scientific">Medicago truncatula</name>
    <name type="common">Barrel medic</name>
    <name type="synonym">Medicago tribuloides</name>
    <dbReference type="NCBI Taxonomy" id="3880"/>
    <lineage>
        <taxon>Eukaryota</taxon>
        <taxon>Viridiplantae</taxon>
        <taxon>Streptophyta</taxon>
        <taxon>Embryophyta</taxon>
        <taxon>Tracheophyta</taxon>
        <taxon>Spermatophyta</taxon>
        <taxon>Magnoliopsida</taxon>
        <taxon>eudicotyledons</taxon>
        <taxon>Gunneridae</taxon>
        <taxon>Pentapetalae</taxon>
        <taxon>rosids</taxon>
        <taxon>fabids</taxon>
        <taxon>Fabales</taxon>
        <taxon>Fabaceae</taxon>
        <taxon>Papilionoideae</taxon>
        <taxon>50 kb inversion clade</taxon>
        <taxon>NPAAA clade</taxon>
        <taxon>Hologalegina</taxon>
        <taxon>IRL clade</taxon>
        <taxon>Trifolieae</taxon>
        <taxon>Medicago</taxon>
    </lineage>
</organism>
<keyword evidence="1" id="KW-0863">Zinc-finger</keyword>
<evidence type="ECO:0000256" key="2">
    <source>
        <dbReference type="SAM" id="MobiDB-lite"/>
    </source>
</evidence>
<dbReference type="InterPro" id="IPR036236">
    <property type="entry name" value="Znf_C2H2_sf"/>
</dbReference>
<dbReference type="PROSITE" id="PS50157">
    <property type="entry name" value="ZINC_FINGER_C2H2_2"/>
    <property type="match status" value="1"/>
</dbReference>
<dbReference type="GO" id="GO:0008270">
    <property type="term" value="F:zinc ion binding"/>
    <property type="evidence" value="ECO:0007669"/>
    <property type="project" value="UniProtKB-KW"/>
</dbReference>
<dbReference type="Gramene" id="rna6567">
    <property type="protein sequence ID" value="RHN82404.1"/>
    <property type="gene ID" value="gene6567"/>
</dbReference>
<accession>A0A396JYU9</accession>
<keyword evidence="1" id="KW-0862">Zinc</keyword>
<dbReference type="GO" id="GO:0010090">
    <property type="term" value="P:trichome morphogenesis"/>
    <property type="evidence" value="ECO:0007669"/>
    <property type="project" value="InterPro"/>
</dbReference>
<name>A0A396JYU9_MEDTR</name>
<protein>
    <submittedName>
        <fullName evidence="4">Putative transcription factor C2H2 family</fullName>
    </submittedName>
</protein>
<dbReference type="InterPro" id="IPR013087">
    <property type="entry name" value="Znf_C2H2_type"/>
</dbReference>
<dbReference type="EMBL" id="PSQE01000001">
    <property type="protein sequence ID" value="RHN82404.1"/>
    <property type="molecule type" value="Genomic_DNA"/>
</dbReference>